<dbReference type="AlphaFoldDB" id="A0A7W1X827"/>
<accession>A0A7W1X827</accession>
<dbReference type="OrthoDB" id="27330at2"/>
<keyword evidence="5" id="KW-1185">Reference proteome</keyword>
<dbReference type="EMBL" id="JACEIP010000003">
    <property type="protein sequence ID" value="MBA4541793.1"/>
    <property type="molecule type" value="Genomic_DNA"/>
</dbReference>
<dbReference type="InterPro" id="IPR050922">
    <property type="entry name" value="LytR/CpsA/Psr_CW_biosynth"/>
</dbReference>
<comment type="caution">
    <text evidence="4">The sequence shown here is derived from an EMBL/GenBank/DDBJ whole genome shotgun (WGS) entry which is preliminary data.</text>
</comment>
<reference evidence="4 5" key="1">
    <citation type="submission" date="2020-07" db="EMBL/GenBank/DDBJ databases">
        <authorList>
            <person name="Feng H."/>
        </authorList>
    </citation>
    <scope>NUCLEOTIDE SEQUENCE [LARGE SCALE GENOMIC DNA]</scope>
    <source>
        <strain evidence="5">s-11</strain>
    </source>
</reference>
<evidence type="ECO:0000313" key="4">
    <source>
        <dbReference type="EMBL" id="MBA4541793.1"/>
    </source>
</evidence>
<evidence type="ECO:0000259" key="3">
    <source>
        <dbReference type="Pfam" id="PF03816"/>
    </source>
</evidence>
<feature type="region of interest" description="Disordered" evidence="2">
    <location>
        <begin position="323"/>
        <end position="349"/>
    </location>
</feature>
<evidence type="ECO:0000256" key="1">
    <source>
        <dbReference type="ARBA" id="ARBA00006068"/>
    </source>
</evidence>
<dbReference type="PANTHER" id="PTHR33392:SF6">
    <property type="entry name" value="POLYISOPRENYL-TEICHOIC ACID--PEPTIDOGLYCAN TEICHOIC ACID TRANSFERASE TAGU"/>
    <property type="match status" value="1"/>
</dbReference>
<name>A0A7W1X827_9BACL</name>
<dbReference type="Gene3D" id="3.40.630.190">
    <property type="entry name" value="LCP protein"/>
    <property type="match status" value="1"/>
</dbReference>
<gene>
    <name evidence="4" type="ORF">H1164_02605</name>
</gene>
<evidence type="ECO:0000313" key="5">
    <source>
        <dbReference type="Proteomes" id="UP000530514"/>
    </source>
</evidence>
<proteinExistence type="inferred from homology"/>
<protein>
    <submittedName>
        <fullName evidence="4">LCP family protein</fullName>
    </submittedName>
</protein>
<dbReference type="RefSeq" id="WP_033100360.1">
    <property type="nucleotide sequence ID" value="NZ_JACEIP010000003.1"/>
</dbReference>
<feature type="compositionally biased region" description="Polar residues" evidence="2">
    <location>
        <begin position="336"/>
        <end position="349"/>
    </location>
</feature>
<dbReference type="InterPro" id="IPR004474">
    <property type="entry name" value="LytR_CpsA_psr"/>
</dbReference>
<feature type="domain" description="Cell envelope-related transcriptional attenuator" evidence="3">
    <location>
        <begin position="86"/>
        <end position="239"/>
    </location>
</feature>
<dbReference type="NCBIfam" id="TIGR00350">
    <property type="entry name" value="lytR_cpsA_psr"/>
    <property type="match status" value="1"/>
</dbReference>
<dbReference type="Pfam" id="PF03816">
    <property type="entry name" value="LytR_cpsA_psr"/>
    <property type="match status" value="1"/>
</dbReference>
<comment type="similarity">
    <text evidence="1">Belongs to the LytR/CpsA/Psr (LCP) family.</text>
</comment>
<dbReference type="PANTHER" id="PTHR33392">
    <property type="entry name" value="POLYISOPRENYL-TEICHOIC ACID--PEPTIDOGLYCAN TEICHOIC ACID TRANSFERASE TAGU"/>
    <property type="match status" value="1"/>
</dbReference>
<organism evidence="4 5">
    <name type="scientific">Thermoactinomyces daqus</name>
    <dbReference type="NCBI Taxonomy" id="1329516"/>
    <lineage>
        <taxon>Bacteria</taxon>
        <taxon>Bacillati</taxon>
        <taxon>Bacillota</taxon>
        <taxon>Bacilli</taxon>
        <taxon>Bacillales</taxon>
        <taxon>Thermoactinomycetaceae</taxon>
        <taxon>Thermoactinomyces</taxon>
    </lineage>
</organism>
<evidence type="ECO:0000256" key="2">
    <source>
        <dbReference type="SAM" id="MobiDB-lite"/>
    </source>
</evidence>
<dbReference type="Proteomes" id="UP000530514">
    <property type="component" value="Unassembled WGS sequence"/>
</dbReference>
<sequence length="349" mass="38544">MADQIKSPVKKKKGKRIFLTLLSIVILVCVALGFSVAWQMWGALAANSGKKLPKSDMRTKQVEMKKDPFTVLLIGTDQRGHSKDWRTDVLILAAVNPENKSVKVVSIPRDLYVTIPNTNGMKGKINWSAAYGTKVGPVENTREAIENLLQVPVDSYAKINFQGFENIVDALGGVDVNVKFPFHQRAIGGKMVYFEPGKHHLNGAEALAYVRMRHQDPRGDLGRNERQREVIATLIDQIASTNGLLNFGDVMKAVGNNFEMSFNLSDIPGLINLYRTIPKENIETVEMKVTFDRIPGVGDVDILHSSERQRVITILQDQLNFHPEPDGNAAIDSEGSHTGVNGTEESGGK</sequence>